<evidence type="ECO:0000313" key="2">
    <source>
        <dbReference type="Proteomes" id="UP000887013"/>
    </source>
</evidence>
<reference evidence="1" key="1">
    <citation type="submission" date="2020-08" db="EMBL/GenBank/DDBJ databases">
        <title>Multicomponent nature underlies the extraordinary mechanical properties of spider dragline silk.</title>
        <authorList>
            <person name="Kono N."/>
            <person name="Nakamura H."/>
            <person name="Mori M."/>
            <person name="Yoshida Y."/>
            <person name="Ohtoshi R."/>
            <person name="Malay A.D."/>
            <person name="Moran D.A.P."/>
            <person name="Tomita M."/>
            <person name="Numata K."/>
            <person name="Arakawa K."/>
        </authorList>
    </citation>
    <scope>NUCLEOTIDE SEQUENCE</scope>
</reference>
<organism evidence="1 2">
    <name type="scientific">Nephila pilipes</name>
    <name type="common">Giant wood spider</name>
    <name type="synonym">Nephila maculata</name>
    <dbReference type="NCBI Taxonomy" id="299642"/>
    <lineage>
        <taxon>Eukaryota</taxon>
        <taxon>Metazoa</taxon>
        <taxon>Ecdysozoa</taxon>
        <taxon>Arthropoda</taxon>
        <taxon>Chelicerata</taxon>
        <taxon>Arachnida</taxon>
        <taxon>Araneae</taxon>
        <taxon>Araneomorphae</taxon>
        <taxon>Entelegynae</taxon>
        <taxon>Araneoidea</taxon>
        <taxon>Nephilidae</taxon>
        <taxon>Nephila</taxon>
    </lineage>
</organism>
<comment type="caution">
    <text evidence="1">The sequence shown here is derived from an EMBL/GenBank/DDBJ whole genome shotgun (WGS) entry which is preliminary data.</text>
</comment>
<dbReference type="EMBL" id="BMAW01022663">
    <property type="protein sequence ID" value="GFT78914.1"/>
    <property type="molecule type" value="Genomic_DNA"/>
</dbReference>
<accession>A0A8X6U134</accession>
<name>A0A8X6U134_NEPPI</name>
<gene>
    <name evidence="1" type="ORF">NPIL_564591</name>
</gene>
<proteinExistence type="predicted"/>
<sequence>MDVERQWRVLGLLCYRSINEPSFNRHLSSSTRSSRSCATRANTFLSRYINQLSSCVDRPFRHGPGEGRTLNVTPGAVSQGSALFANEQREN</sequence>
<dbReference type="OrthoDB" id="10280089at2759"/>
<keyword evidence="2" id="KW-1185">Reference proteome</keyword>
<dbReference type="Proteomes" id="UP000887013">
    <property type="component" value="Unassembled WGS sequence"/>
</dbReference>
<evidence type="ECO:0000313" key="1">
    <source>
        <dbReference type="EMBL" id="GFT78914.1"/>
    </source>
</evidence>
<dbReference type="AlphaFoldDB" id="A0A8X6U134"/>
<protein>
    <submittedName>
        <fullName evidence="1">Uncharacterized protein</fullName>
    </submittedName>
</protein>